<dbReference type="EMBL" id="OU896712">
    <property type="protein sequence ID" value="CAG9823137.1"/>
    <property type="molecule type" value="Genomic_DNA"/>
</dbReference>
<feature type="coiled-coil region" evidence="1">
    <location>
        <begin position="86"/>
        <end position="138"/>
    </location>
</feature>
<reference evidence="2" key="1">
    <citation type="submission" date="2022-01" db="EMBL/GenBank/DDBJ databases">
        <authorList>
            <person name="King R."/>
        </authorList>
    </citation>
    <scope>NUCLEOTIDE SEQUENCE</scope>
</reference>
<evidence type="ECO:0000313" key="3">
    <source>
        <dbReference type="Proteomes" id="UP001153737"/>
    </source>
</evidence>
<organism evidence="2 3">
    <name type="scientific">Phaedon cochleariae</name>
    <name type="common">Mustard beetle</name>
    <dbReference type="NCBI Taxonomy" id="80249"/>
    <lineage>
        <taxon>Eukaryota</taxon>
        <taxon>Metazoa</taxon>
        <taxon>Ecdysozoa</taxon>
        <taxon>Arthropoda</taxon>
        <taxon>Hexapoda</taxon>
        <taxon>Insecta</taxon>
        <taxon>Pterygota</taxon>
        <taxon>Neoptera</taxon>
        <taxon>Endopterygota</taxon>
        <taxon>Coleoptera</taxon>
        <taxon>Polyphaga</taxon>
        <taxon>Cucujiformia</taxon>
        <taxon>Chrysomeloidea</taxon>
        <taxon>Chrysomelidae</taxon>
        <taxon>Chrysomelinae</taxon>
        <taxon>Chrysomelini</taxon>
        <taxon>Phaedon</taxon>
    </lineage>
</organism>
<dbReference type="OrthoDB" id="6783553at2759"/>
<name>A0A9N9SH75_PHACE</name>
<proteinExistence type="predicted"/>
<keyword evidence="3" id="KW-1185">Reference proteome</keyword>
<dbReference type="Gene3D" id="3.30.160.570">
    <property type="entry name" value="Ncd80 complex, Spc24 subunit"/>
    <property type="match status" value="1"/>
</dbReference>
<sequence length="200" mass="23201">MVEGDEESIEDVTELIPMIGDSLIKAYSDFETALNNGVNNRCERLIHIVQCKEMKNMMQGFPNRLEKNLEATKGELNNNKLSYNKIREEMAKAKEYEKDMNALVVEYERKKHDLERKISDLNNKKKKLEENRDKILIYKLVTGIHFSYEGNTVSGYVVNENSKKVKPFHFNPEQLSQKRITNALYDIVKKASVEGPEVIE</sequence>
<evidence type="ECO:0000256" key="1">
    <source>
        <dbReference type="SAM" id="Coils"/>
    </source>
</evidence>
<accession>A0A9N9SH75</accession>
<dbReference type="Proteomes" id="UP001153737">
    <property type="component" value="Chromosome 6"/>
</dbReference>
<protein>
    <submittedName>
        <fullName evidence="2">Uncharacterized protein</fullName>
    </submittedName>
</protein>
<gene>
    <name evidence="2" type="ORF">PHAECO_LOCUS9912</name>
</gene>
<reference evidence="2" key="2">
    <citation type="submission" date="2022-10" db="EMBL/GenBank/DDBJ databases">
        <authorList>
            <consortium name="ENA_rothamsted_submissions"/>
            <consortium name="culmorum"/>
            <person name="King R."/>
        </authorList>
    </citation>
    <scope>NUCLEOTIDE SEQUENCE</scope>
</reference>
<keyword evidence="1" id="KW-0175">Coiled coil</keyword>
<evidence type="ECO:0000313" key="2">
    <source>
        <dbReference type="EMBL" id="CAG9823137.1"/>
    </source>
</evidence>
<dbReference type="AlphaFoldDB" id="A0A9N9SH75"/>